<keyword evidence="3" id="KW-1185">Reference proteome</keyword>
<dbReference type="RefSeq" id="XP_002898742.1">
    <property type="nucleotide sequence ID" value="XM_002898696.1"/>
</dbReference>
<dbReference type="HOGENOM" id="CLU_154920_0_0_1"/>
<dbReference type="OrthoDB" id="129842at2759"/>
<evidence type="ECO:0000256" key="1">
    <source>
        <dbReference type="SAM" id="SignalP"/>
    </source>
</evidence>
<dbReference type="EMBL" id="DS028152">
    <property type="protein sequence ID" value="EEY62867.1"/>
    <property type="molecule type" value="Genomic_DNA"/>
</dbReference>
<proteinExistence type="predicted"/>
<dbReference type="KEGG" id="pif:PITG_15297"/>
<organism evidence="2 3">
    <name type="scientific">Phytophthora infestans (strain T30-4)</name>
    <name type="common">Potato late blight agent</name>
    <dbReference type="NCBI Taxonomy" id="403677"/>
    <lineage>
        <taxon>Eukaryota</taxon>
        <taxon>Sar</taxon>
        <taxon>Stramenopiles</taxon>
        <taxon>Oomycota</taxon>
        <taxon>Peronosporomycetes</taxon>
        <taxon>Peronosporales</taxon>
        <taxon>Peronosporaceae</taxon>
        <taxon>Phytophthora</taxon>
    </lineage>
</organism>
<dbReference type="AlphaFoldDB" id="D0NQD5"/>
<protein>
    <submittedName>
        <fullName evidence="2">Secreted RxLR effector peptide protein, putative</fullName>
    </submittedName>
</protein>
<dbReference type="GeneID" id="9479269"/>
<feature type="signal peptide" evidence="1">
    <location>
        <begin position="1"/>
        <end position="21"/>
    </location>
</feature>
<keyword evidence="1" id="KW-0732">Signal</keyword>
<sequence length="119" mass="12968">MRLIIVFIASILWCCTSFTEALTDNVTPSPITNRVGNVNNRRHLRRQQPNEEERMAPNFAAMSNLLHSTPSGQSSQILHAVENHEPLPKWAKALVVLLGLGVVAGGTVAAVKVSQSITE</sequence>
<gene>
    <name evidence="2" type="ORF">PITG_15297</name>
</gene>
<feature type="chain" id="PRO_5003012756" evidence="1">
    <location>
        <begin position="22"/>
        <end position="119"/>
    </location>
</feature>
<dbReference type="Proteomes" id="UP000006643">
    <property type="component" value="Unassembled WGS sequence"/>
</dbReference>
<dbReference type="InParanoid" id="D0NQD5"/>
<name>D0NQD5_PHYIT</name>
<evidence type="ECO:0000313" key="2">
    <source>
        <dbReference type="EMBL" id="EEY62867.1"/>
    </source>
</evidence>
<evidence type="ECO:0000313" key="3">
    <source>
        <dbReference type="Proteomes" id="UP000006643"/>
    </source>
</evidence>
<reference evidence="3" key="1">
    <citation type="journal article" date="2009" name="Nature">
        <title>Genome sequence and analysis of the Irish potato famine pathogen Phytophthora infestans.</title>
        <authorList>
            <consortium name="The Broad Institute Genome Sequencing Platform"/>
            <person name="Haas B.J."/>
            <person name="Kamoun S."/>
            <person name="Zody M.C."/>
            <person name="Jiang R.H."/>
            <person name="Handsaker R.E."/>
            <person name="Cano L.M."/>
            <person name="Grabherr M."/>
            <person name="Kodira C.D."/>
            <person name="Raffaele S."/>
            <person name="Torto-Alalibo T."/>
            <person name="Bozkurt T.O."/>
            <person name="Ah-Fong A.M."/>
            <person name="Alvarado L."/>
            <person name="Anderson V.L."/>
            <person name="Armstrong M.R."/>
            <person name="Avrova A."/>
            <person name="Baxter L."/>
            <person name="Beynon J."/>
            <person name="Boevink P.C."/>
            <person name="Bollmann S.R."/>
            <person name="Bos J.I."/>
            <person name="Bulone V."/>
            <person name="Cai G."/>
            <person name="Cakir C."/>
            <person name="Carrington J.C."/>
            <person name="Chawner M."/>
            <person name="Conti L."/>
            <person name="Costanzo S."/>
            <person name="Ewan R."/>
            <person name="Fahlgren N."/>
            <person name="Fischbach M.A."/>
            <person name="Fugelstad J."/>
            <person name="Gilroy E.M."/>
            <person name="Gnerre S."/>
            <person name="Green P.J."/>
            <person name="Grenville-Briggs L.J."/>
            <person name="Griffith J."/>
            <person name="Grunwald N.J."/>
            <person name="Horn K."/>
            <person name="Horner N.R."/>
            <person name="Hu C.H."/>
            <person name="Huitema E."/>
            <person name="Jeong D.H."/>
            <person name="Jones A.M."/>
            <person name="Jones J.D."/>
            <person name="Jones R.W."/>
            <person name="Karlsson E.K."/>
            <person name="Kunjeti S.G."/>
            <person name="Lamour K."/>
            <person name="Liu Z."/>
            <person name="Ma L."/>
            <person name="Maclean D."/>
            <person name="Chibucos M.C."/>
            <person name="McDonald H."/>
            <person name="McWalters J."/>
            <person name="Meijer H.J."/>
            <person name="Morgan W."/>
            <person name="Morris P.F."/>
            <person name="Munro C.A."/>
            <person name="O'Neill K."/>
            <person name="Ospina-Giraldo M."/>
            <person name="Pinzon A."/>
            <person name="Pritchard L."/>
            <person name="Ramsahoye B."/>
            <person name="Ren Q."/>
            <person name="Restrepo S."/>
            <person name="Roy S."/>
            <person name="Sadanandom A."/>
            <person name="Savidor A."/>
            <person name="Schornack S."/>
            <person name="Schwartz D.C."/>
            <person name="Schumann U.D."/>
            <person name="Schwessinger B."/>
            <person name="Seyer L."/>
            <person name="Sharpe T."/>
            <person name="Silvar C."/>
            <person name="Song J."/>
            <person name="Studholme D.J."/>
            <person name="Sykes S."/>
            <person name="Thines M."/>
            <person name="van de Vondervoort P.J."/>
            <person name="Phuntumart V."/>
            <person name="Wawra S."/>
            <person name="Weide R."/>
            <person name="Win J."/>
            <person name="Young C."/>
            <person name="Zhou S."/>
            <person name="Fry W."/>
            <person name="Meyers B.C."/>
            <person name="van West P."/>
            <person name="Ristaino J."/>
            <person name="Govers F."/>
            <person name="Birch P.R."/>
            <person name="Whisson S.C."/>
            <person name="Judelson H.S."/>
            <person name="Nusbaum C."/>
        </authorList>
    </citation>
    <scope>NUCLEOTIDE SEQUENCE [LARGE SCALE GENOMIC DNA]</scope>
    <source>
        <strain evidence="3">T30-4</strain>
    </source>
</reference>
<dbReference type="VEuPathDB" id="FungiDB:PITG_15297"/>
<accession>D0NQD5</accession>
<dbReference type="eggNOG" id="ENOG502RFEH">
    <property type="taxonomic scope" value="Eukaryota"/>
</dbReference>